<protein>
    <submittedName>
        <fullName evidence="2">Transposase</fullName>
    </submittedName>
</protein>
<evidence type="ECO:0000259" key="1">
    <source>
        <dbReference type="Pfam" id="PF13276"/>
    </source>
</evidence>
<dbReference type="AlphaFoldDB" id="A0AAW9NWS3"/>
<dbReference type="Proteomes" id="UP001344888">
    <property type="component" value="Unassembled WGS sequence"/>
</dbReference>
<name>A0AAW9NWS3_9BACL</name>
<proteinExistence type="predicted"/>
<feature type="domain" description="HTH-like" evidence="1">
    <location>
        <begin position="90"/>
        <end position="142"/>
    </location>
</feature>
<evidence type="ECO:0000313" key="2">
    <source>
        <dbReference type="EMBL" id="MEC1179516.1"/>
    </source>
</evidence>
<keyword evidence="3" id="KW-1185">Reference proteome</keyword>
<organism evidence="2 3">
    <name type="scientific">Metasolibacillus meyeri</name>
    <dbReference type="NCBI Taxonomy" id="1071052"/>
    <lineage>
        <taxon>Bacteria</taxon>
        <taxon>Bacillati</taxon>
        <taxon>Bacillota</taxon>
        <taxon>Bacilli</taxon>
        <taxon>Bacillales</taxon>
        <taxon>Caryophanaceae</taxon>
        <taxon>Metasolibacillus</taxon>
    </lineage>
</organism>
<comment type="caution">
    <text evidence="2">The sequence shown here is derived from an EMBL/GenBank/DDBJ whole genome shotgun (WGS) entry which is preliminary data.</text>
</comment>
<evidence type="ECO:0000313" key="3">
    <source>
        <dbReference type="Proteomes" id="UP001344888"/>
    </source>
</evidence>
<dbReference type="EMBL" id="JARSFG010000017">
    <property type="protein sequence ID" value="MEC1179516.1"/>
    <property type="molecule type" value="Genomic_DNA"/>
</dbReference>
<sequence>MQVNIVLERRKTINVVEAILSWSSMKLLNESQKLSTSKVYQLISDTITEFPFERMVTYFCKRLNVSRLDYYSYLKASDARAVGEQKYLEARNLILKAFNHRGYKKGSRSIKMTLEHDFQCVMSRKKIQRILRKYEIECPHHKPNPYKQMAKVTKEHGLNQCHAVETVGTMRHRNRFFLAF</sequence>
<gene>
    <name evidence="2" type="ORF">P9B03_13540</name>
</gene>
<dbReference type="Pfam" id="PF13276">
    <property type="entry name" value="HTH_21"/>
    <property type="match status" value="1"/>
</dbReference>
<dbReference type="InterPro" id="IPR025948">
    <property type="entry name" value="HTH-like_dom"/>
</dbReference>
<accession>A0AAW9NWS3</accession>
<dbReference type="RefSeq" id="WP_326123979.1">
    <property type="nucleotide sequence ID" value="NZ_JARSFG010000017.1"/>
</dbReference>
<reference evidence="2 3" key="1">
    <citation type="submission" date="2023-03" db="EMBL/GenBank/DDBJ databases">
        <title>Bacillus Genome Sequencing.</title>
        <authorList>
            <person name="Dunlap C."/>
        </authorList>
    </citation>
    <scope>NUCLEOTIDE SEQUENCE [LARGE SCALE GENOMIC DNA]</scope>
    <source>
        <strain evidence="2 3">B-59205</strain>
    </source>
</reference>